<keyword evidence="2" id="KW-1185">Reference proteome</keyword>
<protein>
    <submittedName>
        <fullName evidence="1">RagB/SusD domain-containing protein</fullName>
    </submittedName>
</protein>
<sequence>MKKSRYFKSHALGCGTGNSASLSKQSSGRKNAIYFFLALLHLSFGVACTDLNEELRGETNRGNLGSANPQALLDGLYLTMRGPYQGPWSWWALQQLTSDEAIPPTRGGDWADNGAWRALYLHRWQLDHTTIDGVFRVLNSVSYAATDLLTFSPNEQQAAEARFVRAYVQFDILSGWGQVPYREPAESVVGLSRVRQAEEQIEYLRNELQEILPILSNNGSARANPDAARYLLMKLFLNKGMLLNRANPTFDATDMDEVIRLADEIIGSGRYSLEDDYFANFAVDNHNSSELIFASANAAGENAGGLSNFWRVTTHMHMNPSGLNGFTTLSDVYDRFEEGDQRRGGTYPGMTDVAGVHIGF</sequence>
<dbReference type="SUPFAM" id="SSF48452">
    <property type="entry name" value="TPR-like"/>
    <property type="match status" value="1"/>
</dbReference>
<proteinExistence type="predicted"/>
<dbReference type="Proteomes" id="UP000031802">
    <property type="component" value="Unassembled WGS sequence"/>
</dbReference>
<dbReference type="RefSeq" id="WP_241462448.1">
    <property type="nucleotide sequence ID" value="NZ_JJMU01000061.1"/>
</dbReference>
<dbReference type="Gene3D" id="1.25.40.390">
    <property type="match status" value="1"/>
</dbReference>
<reference evidence="1 2" key="2">
    <citation type="journal article" date="2015" name="PLoS ONE">
        <title>Whole-Genome Optical Mapping and Finished Genome Sequence of Sphingobacterium deserti sp. nov., a New Species Isolated from the Western Desert of China.</title>
        <authorList>
            <person name="Teng C."/>
            <person name="Zhou Z."/>
            <person name="Molnar I."/>
            <person name="Li X."/>
            <person name="Tang R."/>
            <person name="Chen M."/>
            <person name="Wang L."/>
            <person name="Su S."/>
            <person name="Zhang W."/>
            <person name="Lin M."/>
        </authorList>
    </citation>
    <scope>NUCLEOTIDE SEQUENCE [LARGE SCALE GENOMIC DNA]</scope>
    <source>
        <strain evidence="2">ACCC05744</strain>
    </source>
</reference>
<organism evidence="1 2">
    <name type="scientific">Sphingobacterium deserti</name>
    <dbReference type="NCBI Taxonomy" id="1229276"/>
    <lineage>
        <taxon>Bacteria</taxon>
        <taxon>Pseudomonadati</taxon>
        <taxon>Bacteroidota</taxon>
        <taxon>Sphingobacteriia</taxon>
        <taxon>Sphingobacteriales</taxon>
        <taxon>Sphingobacteriaceae</taxon>
        <taxon>Sphingobacterium</taxon>
    </lineage>
</organism>
<accession>A0A0B8SZH7</accession>
<dbReference type="EMBL" id="JJMU01000061">
    <property type="protein sequence ID" value="KGE12946.1"/>
    <property type="molecule type" value="Genomic_DNA"/>
</dbReference>
<evidence type="ECO:0000313" key="1">
    <source>
        <dbReference type="EMBL" id="KGE12946.1"/>
    </source>
</evidence>
<gene>
    <name evidence="1" type="ORF">DI53_3163</name>
</gene>
<evidence type="ECO:0000313" key="2">
    <source>
        <dbReference type="Proteomes" id="UP000031802"/>
    </source>
</evidence>
<dbReference type="eggNOG" id="COG3637">
    <property type="taxonomic scope" value="Bacteria"/>
</dbReference>
<dbReference type="PATRIC" id="fig|1229276.3.peg.3271"/>
<reference evidence="2" key="1">
    <citation type="submission" date="2014-04" db="EMBL/GenBank/DDBJ databases">
        <title>Whole-Genome optical mapping and complete genome sequence of Sphingobacterium deserti sp. nov., a new spaces isolated from desert in the west of China.</title>
        <authorList>
            <person name="Teng C."/>
            <person name="Zhou Z."/>
            <person name="Li X."/>
            <person name="Chen M."/>
            <person name="Lin M."/>
            <person name="Wang L."/>
            <person name="Su S."/>
            <person name="Zhang C."/>
            <person name="Zhang W."/>
        </authorList>
    </citation>
    <scope>NUCLEOTIDE SEQUENCE [LARGE SCALE GENOMIC DNA]</scope>
    <source>
        <strain evidence="2">ACCC05744</strain>
    </source>
</reference>
<name>A0A0B8SZH7_9SPHI</name>
<dbReference type="AlphaFoldDB" id="A0A0B8SZH7"/>
<dbReference type="STRING" id="1229276.DI53_3163"/>
<comment type="caution">
    <text evidence="1">The sequence shown here is derived from an EMBL/GenBank/DDBJ whole genome shotgun (WGS) entry which is preliminary data.</text>
</comment>
<dbReference type="InterPro" id="IPR011990">
    <property type="entry name" value="TPR-like_helical_dom_sf"/>
</dbReference>